<evidence type="ECO:0000256" key="1">
    <source>
        <dbReference type="SAM" id="MobiDB-lite"/>
    </source>
</evidence>
<gene>
    <name evidence="2" type="ORF">K435DRAFT_845029</name>
</gene>
<dbReference type="OrthoDB" id="3115065at2759"/>
<feature type="region of interest" description="Disordered" evidence="1">
    <location>
        <begin position="53"/>
        <end position="75"/>
    </location>
</feature>
<dbReference type="Proteomes" id="UP000297245">
    <property type="component" value="Unassembled WGS sequence"/>
</dbReference>
<keyword evidence="3" id="KW-1185">Reference proteome</keyword>
<organism evidence="2 3">
    <name type="scientific">Dendrothele bispora (strain CBS 962.96)</name>
    <dbReference type="NCBI Taxonomy" id="1314807"/>
    <lineage>
        <taxon>Eukaryota</taxon>
        <taxon>Fungi</taxon>
        <taxon>Dikarya</taxon>
        <taxon>Basidiomycota</taxon>
        <taxon>Agaricomycotina</taxon>
        <taxon>Agaricomycetes</taxon>
        <taxon>Agaricomycetidae</taxon>
        <taxon>Agaricales</taxon>
        <taxon>Agaricales incertae sedis</taxon>
        <taxon>Dendrothele</taxon>
    </lineage>
</organism>
<feature type="region of interest" description="Disordered" evidence="1">
    <location>
        <begin position="654"/>
        <end position="706"/>
    </location>
</feature>
<sequence>MTDLEDQILIETEHELMGTNKRATPTSVIQTSVPLLIKRRGIDEVGKDRERFPPPIDGTHAAPPSHATGFHTSDARSTGSIVESYPAPRNSCPNCSSYHCKSDDANFLRAMEEERDDYRRRLGWIWYCICEASPRAGQSDCERVWRTLVESDEIWSIWEDGDDLNLPVALIPWVLPYPHSSYRNPQPGNFNFITPIISRKIELHSKNRCSSKLTPSPSPVPRNISVHMRLAIVLWKTLFATRRVKYPRNPSSVNCEVPSLIPKWWGMLRELVEADLVIDNHSWDRFRLEQTCRGHTCTENLPEKEMWSTWITVQTLIGTSIPLDIPLNDKNCPQCLNLQEQPFDRAEFVKSHVLGLWYITEYALNLGKSLFNQATLHKVDEWLTDIWSNSNDGFNQSDLRKHVGKTLDQIPFQLKKNLDQNENDLKPHWTETQTAISEISSSESSVCSESDSVEPASWVSAVILFTLAKIYGLGPLIAQEFVDTIGPHTAMAKLLEEAPILSNTPPSKKFHEDLKRSGHTCWPEKFCGPNSLTNLYFSAYSLLLDTSDVPVVGCKERNHLTKCAACHAKCTFHDLSLVLDGELLGPLESLSDNTKKGRVKRLIIKLNHARYQSEYDEPPPLNHSALMVLTKKLSFLSVNIDLFDDDDEIQLGYGSNKGYSDDSNSESDCEEDTQRSSSSRPENSAQLSQPVFDHENDTLNFEELEE</sequence>
<protein>
    <submittedName>
        <fullName evidence="2">Uncharacterized protein</fullName>
    </submittedName>
</protein>
<proteinExistence type="predicted"/>
<evidence type="ECO:0000313" key="2">
    <source>
        <dbReference type="EMBL" id="THU80644.1"/>
    </source>
</evidence>
<feature type="compositionally biased region" description="Polar residues" evidence="1">
    <location>
        <begin position="675"/>
        <end position="689"/>
    </location>
</feature>
<name>A0A4S8KXA7_DENBC</name>
<reference evidence="2 3" key="1">
    <citation type="journal article" date="2019" name="Nat. Ecol. Evol.">
        <title>Megaphylogeny resolves global patterns of mushroom evolution.</title>
        <authorList>
            <person name="Varga T."/>
            <person name="Krizsan K."/>
            <person name="Foldi C."/>
            <person name="Dima B."/>
            <person name="Sanchez-Garcia M."/>
            <person name="Sanchez-Ramirez S."/>
            <person name="Szollosi G.J."/>
            <person name="Szarkandi J.G."/>
            <person name="Papp V."/>
            <person name="Albert L."/>
            <person name="Andreopoulos W."/>
            <person name="Angelini C."/>
            <person name="Antonin V."/>
            <person name="Barry K.W."/>
            <person name="Bougher N.L."/>
            <person name="Buchanan P."/>
            <person name="Buyck B."/>
            <person name="Bense V."/>
            <person name="Catcheside P."/>
            <person name="Chovatia M."/>
            <person name="Cooper J."/>
            <person name="Damon W."/>
            <person name="Desjardin D."/>
            <person name="Finy P."/>
            <person name="Geml J."/>
            <person name="Haridas S."/>
            <person name="Hughes K."/>
            <person name="Justo A."/>
            <person name="Karasinski D."/>
            <person name="Kautmanova I."/>
            <person name="Kiss B."/>
            <person name="Kocsube S."/>
            <person name="Kotiranta H."/>
            <person name="LaButti K.M."/>
            <person name="Lechner B.E."/>
            <person name="Liimatainen K."/>
            <person name="Lipzen A."/>
            <person name="Lukacs Z."/>
            <person name="Mihaltcheva S."/>
            <person name="Morgado L.N."/>
            <person name="Niskanen T."/>
            <person name="Noordeloos M.E."/>
            <person name="Ohm R.A."/>
            <person name="Ortiz-Santana B."/>
            <person name="Ovrebo C."/>
            <person name="Racz N."/>
            <person name="Riley R."/>
            <person name="Savchenko A."/>
            <person name="Shiryaev A."/>
            <person name="Soop K."/>
            <person name="Spirin V."/>
            <person name="Szebenyi C."/>
            <person name="Tomsovsky M."/>
            <person name="Tulloss R.E."/>
            <person name="Uehling J."/>
            <person name="Grigoriev I.V."/>
            <person name="Vagvolgyi C."/>
            <person name="Papp T."/>
            <person name="Martin F.M."/>
            <person name="Miettinen O."/>
            <person name="Hibbett D.S."/>
            <person name="Nagy L.G."/>
        </authorList>
    </citation>
    <scope>NUCLEOTIDE SEQUENCE [LARGE SCALE GENOMIC DNA]</scope>
    <source>
        <strain evidence="2 3">CBS 962.96</strain>
    </source>
</reference>
<feature type="non-terminal residue" evidence="2">
    <location>
        <position position="706"/>
    </location>
</feature>
<evidence type="ECO:0000313" key="3">
    <source>
        <dbReference type="Proteomes" id="UP000297245"/>
    </source>
</evidence>
<dbReference type="AlphaFoldDB" id="A0A4S8KXA7"/>
<dbReference type="EMBL" id="ML179885">
    <property type="protein sequence ID" value="THU80644.1"/>
    <property type="molecule type" value="Genomic_DNA"/>
</dbReference>
<accession>A0A4S8KXA7</accession>